<keyword evidence="3" id="KW-0812">Transmembrane</keyword>
<evidence type="ECO:0000313" key="4">
    <source>
        <dbReference type="EMBL" id="CBX89952.1"/>
    </source>
</evidence>
<sequence>MLGKTLLPGDEELGKKDDDHRFLPVRRSAWSGWNHTFRWRRRRNVLLAIAALLLWFLYRSTGATLSVGELGGASEYADLDFRPRKPHTPSTVAFEKPAHDKDEPNGAPPGMVKPQAGEAVPHTYDGKVRFFRLAPSLRSASLQTAGEDEKNRNILFAMSSLQSAARLIPMLCEMSMGKDVHVHAALMGREDMGLEDLLELNGVNEEHCTAIWHDARADYSEYSSDRRAEGVVTGAMGHINTFLHPQAVITDDSQSEDAFFVRGMRSKTSLLKMPLIEVPKDRLADLMWLTRLDARSLKHWHTPKLDILIQVPPASSSVLRLLKSLEDADYSGLTPPRIILELPANLDASVKRRLEKFEWPPHKDADSPSAPRGLIIRRRITKLYSTQEDAAIRFLELFYPHNDDSHVLLLSPQAQLSSQYLHYVKYTLLKYQYSTYEQGGSTDTTLMGISLHLPTTLLDGQSPLTRPGLGDMHTERYMRRFPNVKKVPFLWQAPESHATLFFGEKWAAWYDFLGNRVLKHQSDAKAKARKKEVSETMPSWAEYMLEFMRARGYAILYPATTSQALVTVHNELYHAPDEYTPHPKEDSTEPPSDVQEPFLKGDTQPPAPSYQEPPSLAPSTPLLDALPFSGELPEILDLPYLLHTGQHLVHDQVYKTAEDYANVFRAEVGGCPKLKEGKKPNVFLGKSADLFCFGDEEEEDWEQSEDELGELKEELDGLMAEEAGLHSTSATVSSSTSTRMPDVGKATGPAVADVY</sequence>
<dbReference type="Proteomes" id="UP000002668">
    <property type="component" value="Genome"/>
</dbReference>
<feature type="region of interest" description="Disordered" evidence="2">
    <location>
        <begin position="87"/>
        <end position="116"/>
    </location>
</feature>
<keyword evidence="3" id="KW-0472">Membrane</keyword>
<dbReference type="AlphaFoldDB" id="E4ZQ42"/>
<dbReference type="PANTHER" id="PTHR33604">
    <property type="entry name" value="OSJNBA0004B13.7 PROTEIN"/>
    <property type="match status" value="1"/>
</dbReference>
<gene>
    <name evidence="4" type="ORF">LEMA_P124420.1</name>
</gene>
<protein>
    <recommendedName>
        <fullName evidence="6">Glycosyltransferase 2</fullName>
    </recommendedName>
</protein>
<feature type="compositionally biased region" description="Basic and acidic residues" evidence="2">
    <location>
        <begin position="576"/>
        <end position="587"/>
    </location>
</feature>
<feature type="region of interest" description="Disordered" evidence="2">
    <location>
        <begin position="723"/>
        <end position="755"/>
    </location>
</feature>
<evidence type="ECO:0000256" key="2">
    <source>
        <dbReference type="SAM" id="MobiDB-lite"/>
    </source>
</evidence>
<evidence type="ECO:0008006" key="6">
    <source>
        <dbReference type="Google" id="ProtNLM"/>
    </source>
</evidence>
<dbReference type="InParanoid" id="E4ZQ42"/>
<dbReference type="HOGENOM" id="CLU_018583_0_0_1"/>
<proteinExistence type="predicted"/>
<dbReference type="VEuPathDB" id="FungiDB:LEMA_P124420.1"/>
<organism evidence="5">
    <name type="scientific">Leptosphaeria maculans (strain JN3 / isolate v23.1.3 / race Av1-4-5-6-7-8)</name>
    <name type="common">Blackleg fungus</name>
    <name type="synonym">Phoma lingam</name>
    <dbReference type="NCBI Taxonomy" id="985895"/>
    <lineage>
        <taxon>Eukaryota</taxon>
        <taxon>Fungi</taxon>
        <taxon>Dikarya</taxon>
        <taxon>Ascomycota</taxon>
        <taxon>Pezizomycotina</taxon>
        <taxon>Dothideomycetes</taxon>
        <taxon>Pleosporomycetidae</taxon>
        <taxon>Pleosporales</taxon>
        <taxon>Pleosporineae</taxon>
        <taxon>Leptosphaeriaceae</taxon>
        <taxon>Plenodomus</taxon>
        <taxon>Plenodomus lingam/Leptosphaeria maculans species complex</taxon>
    </lineage>
</organism>
<dbReference type="EMBL" id="FP929114">
    <property type="protein sequence ID" value="CBX89952.1"/>
    <property type="molecule type" value="Genomic_DNA"/>
</dbReference>
<dbReference type="GeneID" id="13283100"/>
<feature type="transmembrane region" description="Helical" evidence="3">
    <location>
        <begin position="44"/>
        <end position="61"/>
    </location>
</feature>
<reference evidence="5" key="1">
    <citation type="journal article" date="2011" name="Nat. Commun.">
        <title>Effector diversification within compartments of the Leptosphaeria maculans genome affected by Repeat-Induced Point mutations.</title>
        <authorList>
            <person name="Rouxel T."/>
            <person name="Grandaubert J."/>
            <person name="Hane J.K."/>
            <person name="Hoede C."/>
            <person name="van de Wouw A.P."/>
            <person name="Couloux A."/>
            <person name="Dominguez V."/>
            <person name="Anthouard V."/>
            <person name="Bally P."/>
            <person name="Bourras S."/>
            <person name="Cozijnsen A.J."/>
            <person name="Ciuffetti L.M."/>
            <person name="Degrave A."/>
            <person name="Dilmaghani A."/>
            <person name="Duret L."/>
            <person name="Fudal I."/>
            <person name="Goodwin S.B."/>
            <person name="Gout L."/>
            <person name="Glaser N."/>
            <person name="Linglin J."/>
            <person name="Kema G.H.J."/>
            <person name="Lapalu N."/>
            <person name="Lawrence C.B."/>
            <person name="May K."/>
            <person name="Meyer M."/>
            <person name="Ollivier B."/>
            <person name="Poulain J."/>
            <person name="Schoch C.L."/>
            <person name="Simon A."/>
            <person name="Spatafora J.W."/>
            <person name="Stachowiak A."/>
            <person name="Turgeon B.G."/>
            <person name="Tyler B.M."/>
            <person name="Vincent D."/>
            <person name="Weissenbach J."/>
            <person name="Amselem J."/>
            <person name="Quesneville H."/>
            <person name="Oliver R.P."/>
            <person name="Wincker P."/>
            <person name="Balesdent M.-H."/>
            <person name="Howlett B.J."/>
        </authorList>
    </citation>
    <scope>NUCLEOTIDE SEQUENCE [LARGE SCALE GENOMIC DNA]</scope>
    <source>
        <strain evidence="5">JN3 / isolate v23.1.3 / race Av1-4-5-6-7-8</strain>
    </source>
</reference>
<name>E4ZQ42_LEPMJ</name>
<feature type="region of interest" description="Disordered" evidence="2">
    <location>
        <begin position="576"/>
        <end position="622"/>
    </location>
</feature>
<evidence type="ECO:0000313" key="5">
    <source>
        <dbReference type="Proteomes" id="UP000002668"/>
    </source>
</evidence>
<dbReference type="eggNOG" id="ENOG502QPYF">
    <property type="taxonomic scope" value="Eukaryota"/>
</dbReference>
<dbReference type="OMA" id="FFKHMPT"/>
<accession>E4ZQ42</accession>
<keyword evidence="5" id="KW-1185">Reference proteome</keyword>
<feature type="coiled-coil region" evidence="1">
    <location>
        <begin position="694"/>
        <end position="721"/>
    </location>
</feature>
<evidence type="ECO:0000256" key="3">
    <source>
        <dbReference type="SAM" id="Phobius"/>
    </source>
</evidence>
<dbReference type="STRING" id="985895.E4ZQ42"/>
<evidence type="ECO:0000256" key="1">
    <source>
        <dbReference type="SAM" id="Coils"/>
    </source>
</evidence>
<dbReference type="OrthoDB" id="5397682at2759"/>
<keyword evidence="1" id="KW-0175">Coiled coil</keyword>
<keyword evidence="3" id="KW-1133">Transmembrane helix</keyword>
<feature type="compositionally biased region" description="Low complexity" evidence="2">
    <location>
        <begin position="727"/>
        <end position="738"/>
    </location>
</feature>
<dbReference type="PANTHER" id="PTHR33604:SF3">
    <property type="entry name" value="OSJNBA0004B13.7 PROTEIN"/>
    <property type="match status" value="1"/>
</dbReference>